<sequence>MSVEEGPTIRRRRLGAELKRCREAAGLTQEQVSREFEWHAAKVTRIEAARVAVTPRDVKDLLALYGVEDREYRESLMQLARSGRERAWWWEYRDILRANPFIQLESDASTMRNWEPVAVPGLLQTEAYMRALFAVGLQPARIDRAVSLRLARQRRLTGPRPLRLFAVMDESVIHRRIGDDQVMAGQLRHLVVMSRLPTVDVRIFPYDAGEHALLGIAVAILEFAEVPDLDVVYLEQYRGTHRFVRQPAEVAQCRESFEELVARCLDQQETVDLIEKVAEVRGGSLS</sequence>
<feature type="domain" description="HTH cro/C1-type" evidence="1">
    <location>
        <begin position="18"/>
        <end position="73"/>
    </location>
</feature>
<dbReference type="AlphaFoldDB" id="A0A285K293"/>
<name>A0A285K293_9ACTN</name>
<dbReference type="SUPFAM" id="SSF47413">
    <property type="entry name" value="lambda repressor-like DNA-binding domains"/>
    <property type="match status" value="1"/>
</dbReference>
<dbReference type="RefSeq" id="WP_097327590.1">
    <property type="nucleotide sequence ID" value="NZ_OBDY01000030.1"/>
</dbReference>
<evidence type="ECO:0000313" key="2">
    <source>
        <dbReference type="EMBL" id="SNY66700.1"/>
    </source>
</evidence>
<gene>
    <name evidence="2" type="ORF">SAMN05421748_130100</name>
</gene>
<dbReference type="OrthoDB" id="3458445at2"/>
<accession>A0A285K293</accession>
<dbReference type="PROSITE" id="PS50943">
    <property type="entry name" value="HTH_CROC1"/>
    <property type="match status" value="1"/>
</dbReference>
<proteinExistence type="predicted"/>
<dbReference type="InterPro" id="IPR001387">
    <property type="entry name" value="Cro/C1-type_HTH"/>
</dbReference>
<reference evidence="2 3" key="1">
    <citation type="submission" date="2017-09" db="EMBL/GenBank/DDBJ databases">
        <authorList>
            <person name="Ehlers B."/>
            <person name="Leendertz F.H."/>
        </authorList>
    </citation>
    <scope>NUCLEOTIDE SEQUENCE [LARGE SCALE GENOMIC DNA]</scope>
    <source>
        <strain evidence="2 3">CGMCC 4.6857</strain>
    </source>
</reference>
<dbReference type="Pfam" id="PF19054">
    <property type="entry name" value="DUF5753"/>
    <property type="match status" value="1"/>
</dbReference>
<dbReference type="EMBL" id="OBDY01000030">
    <property type="protein sequence ID" value="SNY66700.1"/>
    <property type="molecule type" value="Genomic_DNA"/>
</dbReference>
<dbReference type="CDD" id="cd00093">
    <property type="entry name" value="HTH_XRE"/>
    <property type="match status" value="1"/>
</dbReference>
<dbReference type="InterPro" id="IPR010982">
    <property type="entry name" value="Lambda_DNA-bd_dom_sf"/>
</dbReference>
<dbReference type="GO" id="GO:0003677">
    <property type="term" value="F:DNA binding"/>
    <property type="evidence" value="ECO:0007669"/>
    <property type="project" value="InterPro"/>
</dbReference>
<protein>
    <submittedName>
        <fullName evidence="2">Helix-turn-helix domain-containing protein</fullName>
    </submittedName>
</protein>
<dbReference type="Proteomes" id="UP000219612">
    <property type="component" value="Unassembled WGS sequence"/>
</dbReference>
<dbReference type="Gene3D" id="1.10.260.40">
    <property type="entry name" value="lambda repressor-like DNA-binding domains"/>
    <property type="match status" value="1"/>
</dbReference>
<dbReference type="Pfam" id="PF13560">
    <property type="entry name" value="HTH_31"/>
    <property type="match status" value="1"/>
</dbReference>
<dbReference type="SMART" id="SM00530">
    <property type="entry name" value="HTH_XRE"/>
    <property type="match status" value="1"/>
</dbReference>
<evidence type="ECO:0000313" key="3">
    <source>
        <dbReference type="Proteomes" id="UP000219612"/>
    </source>
</evidence>
<dbReference type="InterPro" id="IPR043917">
    <property type="entry name" value="DUF5753"/>
</dbReference>
<keyword evidence="3" id="KW-1185">Reference proteome</keyword>
<evidence type="ECO:0000259" key="1">
    <source>
        <dbReference type="PROSITE" id="PS50943"/>
    </source>
</evidence>
<organism evidence="2 3">
    <name type="scientific">Paractinoplanes atraurantiacus</name>
    <dbReference type="NCBI Taxonomy" id="1036182"/>
    <lineage>
        <taxon>Bacteria</taxon>
        <taxon>Bacillati</taxon>
        <taxon>Actinomycetota</taxon>
        <taxon>Actinomycetes</taxon>
        <taxon>Micromonosporales</taxon>
        <taxon>Micromonosporaceae</taxon>
        <taxon>Paractinoplanes</taxon>
    </lineage>
</organism>